<organism evidence="1 2">
    <name type="scientific">Aspergillus oryzae (strain 3.042)</name>
    <name type="common">Yellow koji mold</name>
    <dbReference type="NCBI Taxonomy" id="1160506"/>
    <lineage>
        <taxon>Eukaryota</taxon>
        <taxon>Fungi</taxon>
        <taxon>Dikarya</taxon>
        <taxon>Ascomycota</taxon>
        <taxon>Pezizomycotina</taxon>
        <taxon>Eurotiomycetes</taxon>
        <taxon>Eurotiomycetidae</taxon>
        <taxon>Eurotiales</taxon>
        <taxon>Aspergillaceae</taxon>
        <taxon>Aspergillus</taxon>
        <taxon>Aspergillus subgen. Circumdati</taxon>
    </lineage>
</organism>
<name>I7ZZX1_ASPO3</name>
<accession>I7ZZX1</accession>
<sequence>MFPAAVAVDYTEMRKKRMALEDLVLKFERKECADKRIARALNAVAAVNMGSRKEKKTQRASSPCWENIKGEECREGRKQPPDAYRERKNNFWKRSDWIIGSAAVLRPHWPGGDLQGR</sequence>
<evidence type="ECO:0000313" key="1">
    <source>
        <dbReference type="EMBL" id="EIT77944.1"/>
    </source>
</evidence>
<dbReference type="HOGENOM" id="CLU_2084343_0_0_1"/>
<protein>
    <submittedName>
        <fullName evidence="1">Uncharacterized protein</fullName>
    </submittedName>
</protein>
<reference evidence="2" key="2">
    <citation type="submission" date="2012-06" db="EMBL/GenBank/DDBJ databases">
        <title>Comparative genomic analyses of Aspergillus oryzae 3.042 and A. oryzae RIB40 for soy-sauce fermentation.</title>
        <authorList>
            <person name="Zhao G."/>
            <person name="Hou L."/>
            <person name="Wang C."/>
            <person name="Cao X."/>
        </authorList>
    </citation>
    <scope>NUCLEOTIDE SEQUENCE [LARGE SCALE GENOMIC DNA]</scope>
    <source>
        <strain evidence="2">3.042</strain>
    </source>
</reference>
<dbReference type="AlphaFoldDB" id="I7ZZX1"/>
<dbReference type="Proteomes" id="UP000002812">
    <property type="component" value="Unassembled WGS sequence"/>
</dbReference>
<evidence type="ECO:0000313" key="2">
    <source>
        <dbReference type="Proteomes" id="UP000002812"/>
    </source>
</evidence>
<reference evidence="1 2" key="1">
    <citation type="journal article" date="2012" name="Eukaryot. Cell">
        <title>Draft genome sequence of Aspergillus oryzae strain 3.042.</title>
        <authorList>
            <person name="Zhao G."/>
            <person name="Yao Y."/>
            <person name="Qi W."/>
            <person name="Wang C."/>
            <person name="Hou L."/>
            <person name="Zeng B."/>
            <person name="Cao X."/>
        </authorList>
    </citation>
    <scope>NUCLEOTIDE SEQUENCE [LARGE SCALE GENOMIC DNA]</scope>
    <source>
        <strain evidence="1 2">3.042</strain>
    </source>
</reference>
<gene>
    <name evidence="1" type="ORF">Ao3042_05904</name>
</gene>
<comment type="caution">
    <text evidence="1">The sequence shown here is derived from an EMBL/GenBank/DDBJ whole genome shotgun (WGS) entry which is preliminary data.</text>
</comment>
<dbReference type="EMBL" id="AKHY01000142">
    <property type="protein sequence ID" value="EIT77944.1"/>
    <property type="molecule type" value="Genomic_DNA"/>
</dbReference>
<proteinExistence type="predicted"/>